<reference evidence="2 3" key="1">
    <citation type="submission" date="2019-12" db="EMBL/GenBank/DDBJ databases">
        <title>Isolation and characterization of three novel carbon monoxide-oxidizing members of Halobacteria from salione crusts and soils.</title>
        <authorList>
            <person name="Myers M.R."/>
            <person name="King G.M."/>
        </authorList>
    </citation>
    <scope>NUCLEOTIDE SEQUENCE [LARGE SCALE GENOMIC DNA]</scope>
    <source>
        <strain evidence="2 3">PCN9</strain>
    </source>
</reference>
<dbReference type="OrthoDB" id="304986at2157"/>
<comment type="caution">
    <text evidence="2">The sequence shown here is derived from an EMBL/GenBank/DDBJ whole genome shotgun (WGS) entry which is preliminary data.</text>
</comment>
<protein>
    <submittedName>
        <fullName evidence="2">Uncharacterized protein</fullName>
    </submittedName>
</protein>
<gene>
    <name evidence="2" type="ORF">GRX66_03285</name>
</gene>
<feature type="transmembrane region" description="Helical" evidence="1">
    <location>
        <begin position="15"/>
        <end position="35"/>
    </location>
</feature>
<evidence type="ECO:0000256" key="1">
    <source>
        <dbReference type="SAM" id="Phobius"/>
    </source>
</evidence>
<accession>A0A6B0SJH8</accession>
<keyword evidence="1" id="KW-1133">Transmembrane helix</keyword>
<dbReference type="EMBL" id="WUUU01000012">
    <property type="protein sequence ID" value="MXR19673.1"/>
    <property type="molecule type" value="Genomic_DNA"/>
</dbReference>
<evidence type="ECO:0000313" key="3">
    <source>
        <dbReference type="Proteomes" id="UP000471521"/>
    </source>
</evidence>
<organism evidence="2 3">
    <name type="scientific">Halobacterium bonnevillei</name>
    <dbReference type="NCBI Taxonomy" id="2692200"/>
    <lineage>
        <taxon>Archaea</taxon>
        <taxon>Methanobacteriati</taxon>
        <taxon>Methanobacteriota</taxon>
        <taxon>Stenosarchaea group</taxon>
        <taxon>Halobacteria</taxon>
        <taxon>Halobacteriales</taxon>
        <taxon>Halobacteriaceae</taxon>
        <taxon>Halobacterium</taxon>
    </lineage>
</organism>
<evidence type="ECO:0000313" key="2">
    <source>
        <dbReference type="EMBL" id="MXR19673.1"/>
    </source>
</evidence>
<sequence>MARLNVAPGPNANDAFRLGLTVAALAGLVPLAVLYAQGTLPLRLVGFVLLTLFPVYLIFSASALSVWLGFDKDETDLRPVYRNREKRP</sequence>
<keyword evidence="1" id="KW-0472">Membrane</keyword>
<name>A0A6B0SJH8_9EURY</name>
<keyword evidence="3" id="KW-1185">Reference proteome</keyword>
<dbReference type="Proteomes" id="UP000471521">
    <property type="component" value="Unassembled WGS sequence"/>
</dbReference>
<keyword evidence="1" id="KW-0812">Transmembrane</keyword>
<dbReference type="RefSeq" id="WP_159525254.1">
    <property type="nucleotide sequence ID" value="NZ_WUUU01000012.1"/>
</dbReference>
<proteinExistence type="predicted"/>
<feature type="transmembrane region" description="Helical" evidence="1">
    <location>
        <begin position="47"/>
        <end position="70"/>
    </location>
</feature>
<dbReference type="AlphaFoldDB" id="A0A6B0SJH8"/>